<evidence type="ECO:0000256" key="3">
    <source>
        <dbReference type="ARBA" id="ARBA00022448"/>
    </source>
</evidence>
<keyword evidence="4" id="KW-0410">Iron transport</keyword>
<dbReference type="RefSeq" id="WP_370481355.1">
    <property type="nucleotide sequence ID" value="NZ_JBEOQA010000001.1"/>
</dbReference>
<evidence type="ECO:0000256" key="4">
    <source>
        <dbReference type="ARBA" id="ARBA00022496"/>
    </source>
</evidence>
<reference evidence="7 8" key="1">
    <citation type="submission" date="2024-06" db="EMBL/GenBank/DDBJ databases">
        <title>Soil Sphingobacterium thalpophilum.</title>
        <authorList>
            <person name="Yang J."/>
            <person name="Li J."/>
        </authorList>
    </citation>
    <scope>NUCLEOTIDE SEQUENCE [LARGE SCALE GENOMIC DNA]</scope>
    <source>
        <strain evidence="7 8">22g91tb</strain>
    </source>
</reference>
<dbReference type="CDD" id="cd01140">
    <property type="entry name" value="FatB"/>
    <property type="match status" value="1"/>
</dbReference>
<comment type="subcellular location">
    <subcellularLocation>
        <location evidence="1">Cell envelope</location>
    </subcellularLocation>
</comment>
<proteinExistence type="inferred from homology"/>
<keyword evidence="4" id="KW-0406">Ion transport</keyword>
<keyword evidence="5" id="KW-0732">Signal</keyword>
<evidence type="ECO:0000313" key="7">
    <source>
        <dbReference type="EMBL" id="MEZ0450752.1"/>
    </source>
</evidence>
<dbReference type="Pfam" id="PF01497">
    <property type="entry name" value="Peripla_BP_2"/>
    <property type="match status" value="1"/>
</dbReference>
<dbReference type="PROSITE" id="PS50983">
    <property type="entry name" value="FE_B12_PBP"/>
    <property type="match status" value="1"/>
</dbReference>
<dbReference type="Proteomes" id="UP001566204">
    <property type="component" value="Unassembled WGS sequence"/>
</dbReference>
<dbReference type="InterPro" id="IPR051313">
    <property type="entry name" value="Bact_iron-sidero_bind"/>
</dbReference>
<dbReference type="Gene3D" id="3.40.50.1980">
    <property type="entry name" value="Nitrogenase molybdenum iron protein domain"/>
    <property type="match status" value="2"/>
</dbReference>
<dbReference type="InterPro" id="IPR033870">
    <property type="entry name" value="FatB"/>
</dbReference>
<protein>
    <submittedName>
        <fullName evidence="7">Siderophore ABC transporter substrate-binding protein</fullName>
    </submittedName>
</protein>
<evidence type="ECO:0000256" key="5">
    <source>
        <dbReference type="ARBA" id="ARBA00022729"/>
    </source>
</evidence>
<evidence type="ECO:0000256" key="1">
    <source>
        <dbReference type="ARBA" id="ARBA00004196"/>
    </source>
</evidence>
<sequence length="308" mass="34346">MNKNLFNILFAASILTFTACDNPSRTAAGETVSVQHELGTAQVPVQPRRVVVFDVGTLETLDELHIPVAGIPKDYMAKHLEKYRKDPNVQDAGSIIQPNLERVNQIKPDLVVISAVTSREYEQLSKIAPTIYLGVKNENYMQSVIDNLNTIGDIFGVRDKTDQKVAEIERKIETAVKTISASPKKSMVLMYNAGAFSTFGNNSRYGFLYTDLKAVPADENKQAGVHGTVVSSEYISRVNPDILYIIDRNEIMLGEKTDKDEIENALIQKTNAFKNNRIIHVDPNVWYLSGGGTYSLNRMLDDVLKGYE</sequence>
<evidence type="ECO:0000259" key="6">
    <source>
        <dbReference type="PROSITE" id="PS50983"/>
    </source>
</evidence>
<dbReference type="EMBL" id="JBEOQB010000001">
    <property type="protein sequence ID" value="MEZ0450752.1"/>
    <property type="molecule type" value="Genomic_DNA"/>
</dbReference>
<evidence type="ECO:0000313" key="8">
    <source>
        <dbReference type="Proteomes" id="UP001566204"/>
    </source>
</evidence>
<organism evidence="7 8">
    <name type="scientific">Sphingobacterium thalpophilum</name>
    <dbReference type="NCBI Taxonomy" id="259"/>
    <lineage>
        <taxon>Bacteria</taxon>
        <taxon>Pseudomonadati</taxon>
        <taxon>Bacteroidota</taxon>
        <taxon>Sphingobacteriia</taxon>
        <taxon>Sphingobacteriales</taxon>
        <taxon>Sphingobacteriaceae</taxon>
        <taxon>Sphingobacterium</taxon>
    </lineage>
</organism>
<dbReference type="PROSITE" id="PS51257">
    <property type="entry name" value="PROKAR_LIPOPROTEIN"/>
    <property type="match status" value="1"/>
</dbReference>
<dbReference type="InterPro" id="IPR002491">
    <property type="entry name" value="ABC_transptr_periplasmic_BD"/>
</dbReference>
<dbReference type="PANTHER" id="PTHR30532">
    <property type="entry name" value="IRON III DICITRATE-BINDING PERIPLASMIC PROTEIN"/>
    <property type="match status" value="1"/>
</dbReference>
<comment type="caution">
    <text evidence="7">The sequence shown here is derived from an EMBL/GenBank/DDBJ whole genome shotgun (WGS) entry which is preliminary data.</text>
</comment>
<dbReference type="SUPFAM" id="SSF53807">
    <property type="entry name" value="Helical backbone' metal receptor"/>
    <property type="match status" value="1"/>
</dbReference>
<evidence type="ECO:0000256" key="2">
    <source>
        <dbReference type="ARBA" id="ARBA00008814"/>
    </source>
</evidence>
<feature type="domain" description="Fe/B12 periplasmic-binding" evidence="6">
    <location>
        <begin position="49"/>
        <end position="308"/>
    </location>
</feature>
<accession>A0ABV4H9Q6</accession>
<keyword evidence="3" id="KW-0813">Transport</keyword>
<gene>
    <name evidence="7" type="ORF">ABTW24_04000</name>
</gene>
<comment type="similarity">
    <text evidence="2">Belongs to the bacterial solute-binding protein 8 family.</text>
</comment>
<name>A0ABV4H9Q6_9SPHI</name>
<keyword evidence="4" id="KW-0408">Iron</keyword>
<keyword evidence="8" id="KW-1185">Reference proteome</keyword>
<dbReference type="PANTHER" id="PTHR30532:SF28">
    <property type="entry name" value="PETROBACTIN-BINDING PROTEIN YCLQ"/>
    <property type="match status" value="1"/>
</dbReference>